<dbReference type="GO" id="GO:0009279">
    <property type="term" value="C:cell outer membrane"/>
    <property type="evidence" value="ECO:0007669"/>
    <property type="project" value="UniProtKB-SubCell"/>
</dbReference>
<dbReference type="InterPro" id="IPR039426">
    <property type="entry name" value="TonB-dep_rcpt-like"/>
</dbReference>
<proteinExistence type="inferred from homology"/>
<dbReference type="RefSeq" id="WP_006927814.1">
    <property type="nucleotide sequence ID" value="NZ_CM001402.1"/>
</dbReference>
<dbReference type="Gene3D" id="2.40.170.20">
    <property type="entry name" value="TonB-dependent receptor, beta-barrel domain"/>
    <property type="match status" value="1"/>
</dbReference>
<dbReference type="Pfam" id="PF13715">
    <property type="entry name" value="CarbopepD_reg_2"/>
    <property type="match status" value="1"/>
</dbReference>
<evidence type="ECO:0000256" key="10">
    <source>
        <dbReference type="PROSITE-ProRule" id="PRU01360"/>
    </source>
</evidence>
<dbReference type="GO" id="GO:0015344">
    <property type="term" value="F:siderophore uptake transmembrane transporter activity"/>
    <property type="evidence" value="ECO:0007669"/>
    <property type="project" value="TreeGrafter"/>
</dbReference>
<keyword evidence="6 11" id="KW-0798">TonB box</keyword>
<organism evidence="15 16">
    <name type="scientific">Caldithrix abyssi DSM 13497</name>
    <dbReference type="NCBI Taxonomy" id="880073"/>
    <lineage>
        <taxon>Bacteria</taxon>
        <taxon>Pseudomonadati</taxon>
        <taxon>Calditrichota</taxon>
        <taxon>Calditrichia</taxon>
        <taxon>Calditrichales</taxon>
        <taxon>Calditrichaceae</taxon>
        <taxon>Caldithrix</taxon>
    </lineage>
</organism>
<keyword evidence="8 15" id="KW-0675">Receptor</keyword>
<dbReference type="HOGENOM" id="CLU_378515_0_0_0"/>
<evidence type="ECO:0000313" key="17">
    <source>
        <dbReference type="Proteomes" id="UP000183868"/>
    </source>
</evidence>
<name>H1XX42_CALAY</name>
<dbReference type="PaxDb" id="880073-Calab_1151"/>
<dbReference type="InterPro" id="IPR037066">
    <property type="entry name" value="Plug_dom_sf"/>
</dbReference>
<evidence type="ECO:0000259" key="12">
    <source>
        <dbReference type="Pfam" id="PF00593"/>
    </source>
</evidence>
<feature type="domain" description="TonB-dependent receptor-like beta-barrel" evidence="12">
    <location>
        <begin position="322"/>
        <end position="788"/>
    </location>
</feature>
<comment type="similarity">
    <text evidence="10 11">Belongs to the TonB-dependent receptor family.</text>
</comment>
<dbReference type="eggNOG" id="COG4771">
    <property type="taxonomic scope" value="Bacteria"/>
</dbReference>
<dbReference type="Pfam" id="PF07715">
    <property type="entry name" value="Plug"/>
    <property type="match status" value="1"/>
</dbReference>
<evidence type="ECO:0000313" key="15">
    <source>
        <dbReference type="EMBL" id="EHO40779.1"/>
    </source>
</evidence>
<keyword evidence="2 10" id="KW-0813">Transport</keyword>
<reference evidence="14 17" key="2">
    <citation type="submission" date="2016-11" db="EMBL/GenBank/DDBJ databases">
        <title>Genomic analysis of Caldithrix abyssi and proposal of a novel bacterial phylum Caldithrichaeota.</title>
        <authorList>
            <person name="Kublanov I."/>
            <person name="Sigalova O."/>
            <person name="Gavrilov S."/>
            <person name="Lebedinsky A."/>
            <person name="Ivanova N."/>
            <person name="Daum C."/>
            <person name="Reddy T."/>
            <person name="Klenk H.P."/>
            <person name="Goker M."/>
            <person name="Reva O."/>
            <person name="Miroshnichenko M."/>
            <person name="Kyprides N."/>
            <person name="Woyke T."/>
            <person name="Gelfand M."/>
        </authorList>
    </citation>
    <scope>NUCLEOTIDE SEQUENCE [LARGE SCALE GENOMIC DNA]</scope>
    <source>
        <strain evidence="14 17">LF13</strain>
    </source>
</reference>
<dbReference type="Gene3D" id="2.60.40.1120">
    <property type="entry name" value="Carboxypeptidase-like, regulatory domain"/>
    <property type="match status" value="1"/>
</dbReference>
<dbReference type="Proteomes" id="UP000183868">
    <property type="component" value="Chromosome"/>
</dbReference>
<dbReference type="AlphaFoldDB" id="H1XX42"/>
<evidence type="ECO:0000256" key="11">
    <source>
        <dbReference type="RuleBase" id="RU003357"/>
    </source>
</evidence>
<dbReference type="Proteomes" id="UP000004671">
    <property type="component" value="Chromosome"/>
</dbReference>
<dbReference type="PANTHER" id="PTHR30069">
    <property type="entry name" value="TONB-DEPENDENT OUTER MEMBRANE RECEPTOR"/>
    <property type="match status" value="1"/>
</dbReference>
<gene>
    <name evidence="14" type="ORF">Cabys_3977</name>
    <name evidence="15" type="ORF">Calab_1151</name>
</gene>
<dbReference type="InParanoid" id="H1XX42"/>
<evidence type="ECO:0000256" key="5">
    <source>
        <dbReference type="ARBA" id="ARBA00022729"/>
    </source>
</evidence>
<keyword evidence="16" id="KW-1185">Reference proteome</keyword>
<sequence length="818" mass="94464" precursor="true">MRVLFTLSLIVLFMATLVFAGKNPVISGVVVDDQTGRPLVGANVFIPATSIGATTDLDGYFKLPPLPPATYELRVTFMGYSARAIRLEKVSADTFLTIEMNQDVLEGPRITITATRAVERVTPITFSTVQREEIARRRTIQDIPELLSELPSTTFYSESGTGLGYSYLSIRGFDQRRISVMINGVPQNDPEDHNVYWVDFPDFLSNVENIQVQRGAGSSFYGPAAIGGSINILTNYFSLQRNVSASVGIGSFNTRRYSLAYNSGLLKKRFVIYARASRIQTDGYRDLAYIDFKSYFLGLAHYTKNSTLRLQFYGGPIEDGLTYTGIPREYNADSRLRKMNFNWWDYSEDGKTIYYSPRRKDEIENFNQPHFEILHEYRLNDRMTLNNTLFYIKGYGFFDYDGSWGTPEYFRLTPEYGYDVREIPSDALIRAYVDNNQVGWYPQLYIKTHLGELVLGGELRVHRSLHWGRLQKGSGLPAEVVGDGARRYYQYRGAKDIASLYFHQTTRIRPRLTLMSDLQYAYKKYRLYDEKYVGNDFSVPYHFLNPRLGLNYNLTSRLNGYVNLSYTQREPRLKNLYDAAEASYPEDWGYKVPQFELNPDGTYNFDKPLVKPEALTNLELGMGYRTHNLVLNVNYYYMSFRNEIIKSGQLDRFGQPITGNADRTRHQGVELSANLQLTPKWNLRLNFTGSENKLVDYRVYDWSGQATDLSGNTIAGFPDVIANGRLTYNWRNWYASLQWRYQSAFYTDNYQNERNKVDAFDLFNFDLRYQFNLFDGVKLTTQLRVANLLNKKYLAHGEGKEFFPGAPRNYFINFKIAY</sequence>
<evidence type="ECO:0000256" key="9">
    <source>
        <dbReference type="ARBA" id="ARBA00023237"/>
    </source>
</evidence>
<dbReference type="Gene3D" id="2.170.130.10">
    <property type="entry name" value="TonB-dependent receptor, plug domain"/>
    <property type="match status" value="1"/>
</dbReference>
<feature type="domain" description="TonB-dependent receptor plug" evidence="13">
    <location>
        <begin position="121"/>
        <end position="228"/>
    </location>
</feature>
<evidence type="ECO:0000256" key="2">
    <source>
        <dbReference type="ARBA" id="ARBA00022448"/>
    </source>
</evidence>
<keyword evidence="4 10" id="KW-0812">Transmembrane</keyword>
<dbReference type="STRING" id="880073.Cabys_3977"/>
<keyword evidence="5" id="KW-0732">Signal</keyword>
<evidence type="ECO:0000256" key="6">
    <source>
        <dbReference type="ARBA" id="ARBA00023077"/>
    </source>
</evidence>
<dbReference type="InterPro" id="IPR008969">
    <property type="entry name" value="CarboxyPept-like_regulatory"/>
</dbReference>
<dbReference type="EMBL" id="CM001402">
    <property type="protein sequence ID" value="EHO40779.1"/>
    <property type="molecule type" value="Genomic_DNA"/>
</dbReference>
<reference evidence="15 16" key="1">
    <citation type="submission" date="2011-09" db="EMBL/GenBank/DDBJ databases">
        <title>The permanent draft genome of Caldithrix abyssi DSM 13497.</title>
        <authorList>
            <consortium name="US DOE Joint Genome Institute (JGI-PGF)"/>
            <person name="Lucas S."/>
            <person name="Han J."/>
            <person name="Lapidus A."/>
            <person name="Bruce D."/>
            <person name="Goodwin L."/>
            <person name="Pitluck S."/>
            <person name="Peters L."/>
            <person name="Kyrpides N."/>
            <person name="Mavromatis K."/>
            <person name="Ivanova N."/>
            <person name="Mikhailova N."/>
            <person name="Chertkov O."/>
            <person name="Detter J.C."/>
            <person name="Tapia R."/>
            <person name="Han C."/>
            <person name="Land M."/>
            <person name="Hauser L."/>
            <person name="Markowitz V."/>
            <person name="Cheng J.-F."/>
            <person name="Hugenholtz P."/>
            <person name="Woyke T."/>
            <person name="Wu D."/>
            <person name="Spring S."/>
            <person name="Brambilla E."/>
            <person name="Klenk H.-P."/>
            <person name="Eisen J.A."/>
        </authorList>
    </citation>
    <scope>NUCLEOTIDE SEQUENCE [LARGE SCALE GENOMIC DNA]</scope>
    <source>
        <strain evidence="15 16">DSM 13497</strain>
    </source>
</reference>
<evidence type="ECO:0000313" key="16">
    <source>
        <dbReference type="Proteomes" id="UP000004671"/>
    </source>
</evidence>
<dbReference type="InterPro" id="IPR036942">
    <property type="entry name" value="Beta-barrel_TonB_sf"/>
</dbReference>
<dbReference type="OrthoDB" id="9761152at2"/>
<keyword evidence="7 10" id="KW-0472">Membrane</keyword>
<dbReference type="Pfam" id="PF00593">
    <property type="entry name" value="TonB_dep_Rec_b-barrel"/>
    <property type="match status" value="1"/>
</dbReference>
<keyword evidence="3 10" id="KW-1134">Transmembrane beta strand</keyword>
<comment type="subcellular location">
    <subcellularLocation>
        <location evidence="1 10">Cell outer membrane</location>
        <topology evidence="1 10">Multi-pass membrane protein</topology>
    </subcellularLocation>
</comment>
<dbReference type="SUPFAM" id="SSF56935">
    <property type="entry name" value="Porins"/>
    <property type="match status" value="1"/>
</dbReference>
<dbReference type="InterPro" id="IPR012910">
    <property type="entry name" value="Plug_dom"/>
</dbReference>
<dbReference type="KEGG" id="caby:Cabys_3977"/>
<evidence type="ECO:0000256" key="7">
    <source>
        <dbReference type="ARBA" id="ARBA00023136"/>
    </source>
</evidence>
<evidence type="ECO:0000256" key="3">
    <source>
        <dbReference type="ARBA" id="ARBA00022452"/>
    </source>
</evidence>
<dbReference type="FunCoup" id="H1XX42">
    <property type="interactions" value="50"/>
</dbReference>
<dbReference type="SUPFAM" id="SSF49464">
    <property type="entry name" value="Carboxypeptidase regulatory domain-like"/>
    <property type="match status" value="1"/>
</dbReference>
<keyword evidence="9 10" id="KW-0998">Cell outer membrane</keyword>
<dbReference type="PROSITE" id="PS52016">
    <property type="entry name" value="TONB_DEPENDENT_REC_3"/>
    <property type="match status" value="1"/>
</dbReference>
<evidence type="ECO:0000256" key="1">
    <source>
        <dbReference type="ARBA" id="ARBA00004571"/>
    </source>
</evidence>
<evidence type="ECO:0000259" key="13">
    <source>
        <dbReference type="Pfam" id="PF07715"/>
    </source>
</evidence>
<protein>
    <submittedName>
        <fullName evidence="14">Iron complex outermembrane recepter protein</fullName>
    </submittedName>
    <submittedName>
        <fullName evidence="15">TonB-dependent receptor plug</fullName>
    </submittedName>
</protein>
<dbReference type="PANTHER" id="PTHR30069:SF29">
    <property type="entry name" value="HEMOGLOBIN AND HEMOGLOBIN-HAPTOGLOBIN-BINDING PROTEIN 1-RELATED"/>
    <property type="match status" value="1"/>
</dbReference>
<evidence type="ECO:0000256" key="4">
    <source>
        <dbReference type="ARBA" id="ARBA00022692"/>
    </source>
</evidence>
<evidence type="ECO:0000313" key="14">
    <source>
        <dbReference type="EMBL" id="APF20722.1"/>
    </source>
</evidence>
<evidence type="ECO:0000256" key="8">
    <source>
        <dbReference type="ARBA" id="ARBA00023170"/>
    </source>
</evidence>
<dbReference type="EMBL" id="CP018099">
    <property type="protein sequence ID" value="APF20722.1"/>
    <property type="molecule type" value="Genomic_DNA"/>
</dbReference>
<accession>H1XX42</accession>
<dbReference type="InterPro" id="IPR000531">
    <property type="entry name" value="Beta-barrel_TonB"/>
</dbReference>
<dbReference type="GO" id="GO:0044718">
    <property type="term" value="P:siderophore transmembrane transport"/>
    <property type="evidence" value="ECO:0007669"/>
    <property type="project" value="TreeGrafter"/>
</dbReference>